<name>Q4T5Y2_TETNG</name>
<evidence type="ECO:0000313" key="2">
    <source>
        <dbReference type="EMBL" id="CAF91700.1"/>
    </source>
</evidence>
<feature type="compositionally biased region" description="Basic and acidic residues" evidence="1">
    <location>
        <begin position="58"/>
        <end position="73"/>
    </location>
</feature>
<dbReference type="AlphaFoldDB" id="Q4T5Y2"/>
<gene>
    <name evidence="2" type="ORF">GSTENG00006580001</name>
</gene>
<organism evidence="2">
    <name type="scientific">Tetraodon nigroviridis</name>
    <name type="common">Spotted green pufferfish</name>
    <name type="synonym">Chelonodon nigroviridis</name>
    <dbReference type="NCBI Taxonomy" id="99883"/>
    <lineage>
        <taxon>Eukaryota</taxon>
        <taxon>Metazoa</taxon>
        <taxon>Chordata</taxon>
        <taxon>Craniata</taxon>
        <taxon>Vertebrata</taxon>
        <taxon>Euteleostomi</taxon>
        <taxon>Actinopterygii</taxon>
        <taxon>Neopterygii</taxon>
        <taxon>Teleostei</taxon>
        <taxon>Neoteleostei</taxon>
        <taxon>Acanthomorphata</taxon>
        <taxon>Eupercaria</taxon>
        <taxon>Tetraodontiformes</taxon>
        <taxon>Tetradontoidea</taxon>
        <taxon>Tetraodontidae</taxon>
        <taxon>Tetraodon</taxon>
    </lineage>
</organism>
<feature type="compositionally biased region" description="Basic and acidic residues" evidence="1">
    <location>
        <begin position="19"/>
        <end position="46"/>
    </location>
</feature>
<proteinExistence type="predicted"/>
<dbReference type="KEGG" id="tng:GSTEN00006580G001"/>
<feature type="region of interest" description="Disordered" evidence="1">
    <location>
        <begin position="1"/>
        <end position="73"/>
    </location>
</feature>
<comment type="caution">
    <text evidence="2">The sequence shown here is derived from an EMBL/GenBank/DDBJ whole genome shotgun (WGS) entry which is preliminary data.</text>
</comment>
<accession>Q4T5Y2</accession>
<feature type="non-terminal residue" evidence="2">
    <location>
        <position position="1"/>
    </location>
</feature>
<reference evidence="2" key="1">
    <citation type="journal article" date="2004" name="Nature">
        <title>Genome duplication in the teleost fish Tetraodon nigroviridis reveals the early vertebrate proto-karyotype.</title>
        <authorList>
            <person name="Jaillon O."/>
            <person name="Aury J.-M."/>
            <person name="Brunet F."/>
            <person name="Petit J.-L."/>
            <person name="Stange-Thomann N."/>
            <person name="Mauceli E."/>
            <person name="Bouneau L."/>
            <person name="Fischer C."/>
            <person name="Ozouf-Costaz C."/>
            <person name="Bernot A."/>
            <person name="Nicaud S."/>
            <person name="Jaffe D."/>
            <person name="Fisher S."/>
            <person name="Lutfalla G."/>
            <person name="Dossat C."/>
            <person name="Segurens B."/>
            <person name="Dasilva C."/>
            <person name="Salanoubat M."/>
            <person name="Levy M."/>
            <person name="Boudet N."/>
            <person name="Castellano S."/>
            <person name="Anthouard V."/>
            <person name="Jubin C."/>
            <person name="Castelli V."/>
            <person name="Katinka M."/>
            <person name="Vacherie B."/>
            <person name="Biemont C."/>
            <person name="Skalli Z."/>
            <person name="Cattolico L."/>
            <person name="Poulain J."/>
            <person name="De Berardinis V."/>
            <person name="Cruaud C."/>
            <person name="Duprat S."/>
            <person name="Brottier P."/>
            <person name="Coutanceau J.-P."/>
            <person name="Gouzy J."/>
            <person name="Parra G."/>
            <person name="Lardier G."/>
            <person name="Chapple C."/>
            <person name="McKernan K.J."/>
            <person name="McEwan P."/>
            <person name="Bosak S."/>
            <person name="Kellis M."/>
            <person name="Volff J.-N."/>
            <person name="Guigo R."/>
            <person name="Zody M.C."/>
            <person name="Mesirov J."/>
            <person name="Lindblad-Toh K."/>
            <person name="Birren B."/>
            <person name="Nusbaum C."/>
            <person name="Kahn D."/>
            <person name="Robinson-Rechavi M."/>
            <person name="Laudet V."/>
            <person name="Schachter V."/>
            <person name="Quetier F."/>
            <person name="Saurin W."/>
            <person name="Scarpelli C."/>
            <person name="Wincker P."/>
            <person name="Lander E.S."/>
            <person name="Weissenbach J."/>
            <person name="Roest Crollius H."/>
        </authorList>
    </citation>
    <scope>NUCLEOTIDE SEQUENCE [LARGE SCALE GENOMIC DNA]</scope>
</reference>
<evidence type="ECO:0000256" key="1">
    <source>
        <dbReference type="SAM" id="MobiDB-lite"/>
    </source>
</evidence>
<dbReference type="EMBL" id="CAAE01009034">
    <property type="protein sequence ID" value="CAF91700.1"/>
    <property type="molecule type" value="Genomic_DNA"/>
</dbReference>
<reference evidence="2" key="2">
    <citation type="submission" date="2004-02" db="EMBL/GenBank/DDBJ databases">
        <authorList>
            <consortium name="Genoscope"/>
            <consortium name="Whitehead Institute Centre for Genome Research"/>
        </authorList>
    </citation>
    <scope>NUCLEOTIDE SEQUENCE</scope>
</reference>
<sequence length="73" mass="7681">DDSLLPVGGQPGGNAATAGRERPHERHAQVAAEPPERRHGEEGDVRPRHRTLLQRGGLRADGEGHADSGHPAG</sequence>
<protein>
    <submittedName>
        <fullName evidence="2">(spotted green pufferfish) hypothetical protein</fullName>
    </submittedName>
</protein>